<accession>A0A9P8PZ78</accession>
<sequence length="103" mass="11471">MINGNTTLRRWNSTIQSLEIDTLDSQVITKNIKHSDHLGENQNSVAILLQSREQLVQQHHLTRGHNHTSKNVFSGLIVGAELSKDLGLSVIEKIRVIGGLLQL</sequence>
<dbReference type="AlphaFoldDB" id="A0A9P8PZ78"/>
<name>A0A9P8PZ78_WICPI</name>
<comment type="caution">
    <text evidence="1">The sequence shown here is derived from an EMBL/GenBank/DDBJ whole genome shotgun (WGS) entry which is preliminary data.</text>
</comment>
<reference evidence="1" key="2">
    <citation type="submission" date="2021-01" db="EMBL/GenBank/DDBJ databases">
        <authorList>
            <person name="Schikora-Tamarit M.A."/>
        </authorList>
    </citation>
    <scope>NUCLEOTIDE SEQUENCE</scope>
    <source>
        <strain evidence="1">CBS2887</strain>
    </source>
</reference>
<dbReference type="Proteomes" id="UP000774326">
    <property type="component" value="Unassembled WGS sequence"/>
</dbReference>
<gene>
    <name evidence="1" type="ORF">WICPIJ_007748</name>
</gene>
<evidence type="ECO:0000313" key="1">
    <source>
        <dbReference type="EMBL" id="KAH3681287.1"/>
    </source>
</evidence>
<organism evidence="1 2">
    <name type="scientific">Wickerhamomyces pijperi</name>
    <name type="common">Yeast</name>
    <name type="synonym">Pichia pijperi</name>
    <dbReference type="NCBI Taxonomy" id="599730"/>
    <lineage>
        <taxon>Eukaryota</taxon>
        <taxon>Fungi</taxon>
        <taxon>Dikarya</taxon>
        <taxon>Ascomycota</taxon>
        <taxon>Saccharomycotina</taxon>
        <taxon>Saccharomycetes</taxon>
        <taxon>Phaffomycetales</taxon>
        <taxon>Wickerhamomycetaceae</taxon>
        <taxon>Wickerhamomyces</taxon>
    </lineage>
</organism>
<reference evidence="1" key="1">
    <citation type="journal article" date="2021" name="Open Biol.">
        <title>Shared evolutionary footprints suggest mitochondrial oxidative damage underlies multiple complex I losses in fungi.</title>
        <authorList>
            <person name="Schikora-Tamarit M.A."/>
            <person name="Marcet-Houben M."/>
            <person name="Nosek J."/>
            <person name="Gabaldon T."/>
        </authorList>
    </citation>
    <scope>NUCLEOTIDE SEQUENCE</scope>
    <source>
        <strain evidence="1">CBS2887</strain>
    </source>
</reference>
<dbReference type="EMBL" id="JAEUBG010004491">
    <property type="protein sequence ID" value="KAH3681287.1"/>
    <property type="molecule type" value="Genomic_DNA"/>
</dbReference>
<evidence type="ECO:0000313" key="2">
    <source>
        <dbReference type="Proteomes" id="UP000774326"/>
    </source>
</evidence>
<proteinExistence type="predicted"/>
<keyword evidence="2" id="KW-1185">Reference proteome</keyword>
<protein>
    <submittedName>
        <fullName evidence="1">Uncharacterized protein</fullName>
    </submittedName>
</protein>